<dbReference type="FunFam" id="3.40.50.150:FF:000041">
    <property type="entry name" value="Ribosomal RNA small subunit methyltransferase G"/>
    <property type="match status" value="1"/>
</dbReference>
<dbReference type="InterPro" id="IPR029063">
    <property type="entry name" value="SAM-dependent_MTases_sf"/>
</dbReference>
<dbReference type="AlphaFoldDB" id="A0A7S1GGM1"/>
<dbReference type="Pfam" id="PF02527">
    <property type="entry name" value="GidB"/>
    <property type="match status" value="1"/>
</dbReference>
<gene>
    <name evidence="6" type="ORF">POKL1161_LOCUS263</name>
</gene>
<organism evidence="6">
    <name type="scientific">Picochlorum oklahomense</name>
    <dbReference type="NCBI Taxonomy" id="249345"/>
    <lineage>
        <taxon>Eukaryota</taxon>
        <taxon>Viridiplantae</taxon>
        <taxon>Chlorophyta</taxon>
        <taxon>core chlorophytes</taxon>
        <taxon>Trebouxiophyceae</taxon>
        <taxon>Trebouxiophyceae incertae sedis</taxon>
        <taxon>Picochlorum</taxon>
    </lineage>
</organism>
<keyword evidence="5" id="KW-0949">S-adenosyl-L-methionine</keyword>
<dbReference type="EMBL" id="HBFV01000399">
    <property type="protein sequence ID" value="CAD8927910.1"/>
    <property type="molecule type" value="Transcribed_RNA"/>
</dbReference>
<proteinExistence type="inferred from homology"/>
<protein>
    <recommendedName>
        <fullName evidence="7">Ribosomal RNA small subunit methyltransferase G</fullName>
    </recommendedName>
</protein>
<evidence type="ECO:0000256" key="2">
    <source>
        <dbReference type="ARBA" id="ARBA00022552"/>
    </source>
</evidence>
<keyword evidence="2" id="KW-0698">rRNA processing</keyword>
<accession>A0A7S1GGM1</accession>
<dbReference type="InterPro" id="IPR003682">
    <property type="entry name" value="rRNA_ssu_MeTfrase_G"/>
</dbReference>
<evidence type="ECO:0000256" key="3">
    <source>
        <dbReference type="ARBA" id="ARBA00022603"/>
    </source>
</evidence>
<dbReference type="HAMAP" id="MF_00074">
    <property type="entry name" value="16SrRNA_methyltr_G"/>
    <property type="match status" value="1"/>
</dbReference>
<dbReference type="GO" id="GO:0005829">
    <property type="term" value="C:cytosol"/>
    <property type="evidence" value="ECO:0007669"/>
    <property type="project" value="TreeGrafter"/>
</dbReference>
<sequence>MRSKINSNNNLTHGQGSRMYGGVVRRIGMTCSKSASSCCSHPSSLPLGWMNHAIPRRRLVSSKRHAHPPTYETLTALERNKIDGYLDLLLDWNTRMNLTGITERGEAIERHINDSLSLLPSLDECMQNTDTQDPRVLDVGSGAGLPGLVIATVRPEWKVTLLDSLNKRCTFNTAAADAMGLDNIDIVWSRAEDAGRDPQHREAYSIVTARAVAELRVLGELCLPFVRVGGYWIAPKGASPDKEIQDALAAIETLGGCVESLDVQRVESSVTPGDSSQTKRTVVIVKKTEKTLDKYPRKPGVPKKKPL</sequence>
<keyword evidence="1" id="KW-0963">Cytoplasm</keyword>
<name>A0A7S1GGM1_9CHLO</name>
<reference evidence="6" key="1">
    <citation type="submission" date="2021-01" db="EMBL/GenBank/DDBJ databases">
        <authorList>
            <person name="Corre E."/>
            <person name="Pelletier E."/>
            <person name="Niang G."/>
            <person name="Scheremetjew M."/>
            <person name="Finn R."/>
            <person name="Kale V."/>
            <person name="Holt S."/>
            <person name="Cochrane G."/>
            <person name="Meng A."/>
            <person name="Brown T."/>
            <person name="Cohen L."/>
        </authorList>
    </citation>
    <scope>NUCLEOTIDE SEQUENCE</scope>
    <source>
        <strain evidence="6">CCMP2329</strain>
    </source>
</reference>
<evidence type="ECO:0000313" key="6">
    <source>
        <dbReference type="EMBL" id="CAD8927910.1"/>
    </source>
</evidence>
<keyword evidence="4" id="KW-0808">Transferase</keyword>
<dbReference type="PANTHER" id="PTHR31760">
    <property type="entry name" value="S-ADENOSYL-L-METHIONINE-DEPENDENT METHYLTRANSFERASES SUPERFAMILY PROTEIN"/>
    <property type="match status" value="1"/>
</dbReference>
<dbReference type="CDD" id="cd02440">
    <property type="entry name" value="AdoMet_MTases"/>
    <property type="match status" value="1"/>
</dbReference>
<dbReference type="Gene3D" id="3.40.50.150">
    <property type="entry name" value="Vaccinia Virus protein VP39"/>
    <property type="match status" value="1"/>
</dbReference>
<evidence type="ECO:0000256" key="4">
    <source>
        <dbReference type="ARBA" id="ARBA00022679"/>
    </source>
</evidence>
<keyword evidence="3" id="KW-0489">Methyltransferase</keyword>
<dbReference type="NCBIfam" id="TIGR00138">
    <property type="entry name" value="rsmG_gidB"/>
    <property type="match status" value="1"/>
</dbReference>
<evidence type="ECO:0008006" key="7">
    <source>
        <dbReference type="Google" id="ProtNLM"/>
    </source>
</evidence>
<evidence type="ECO:0000256" key="5">
    <source>
        <dbReference type="ARBA" id="ARBA00022691"/>
    </source>
</evidence>
<evidence type="ECO:0000256" key="1">
    <source>
        <dbReference type="ARBA" id="ARBA00022490"/>
    </source>
</evidence>
<dbReference type="GO" id="GO:0070043">
    <property type="term" value="F:rRNA (guanine-N7-)-methyltransferase activity"/>
    <property type="evidence" value="ECO:0007669"/>
    <property type="project" value="TreeGrafter"/>
</dbReference>
<dbReference type="SUPFAM" id="SSF53335">
    <property type="entry name" value="S-adenosyl-L-methionine-dependent methyltransferases"/>
    <property type="match status" value="1"/>
</dbReference>
<dbReference type="PANTHER" id="PTHR31760:SF0">
    <property type="entry name" value="S-ADENOSYL-L-METHIONINE-DEPENDENT METHYLTRANSFERASES SUPERFAMILY PROTEIN"/>
    <property type="match status" value="1"/>
</dbReference>